<sequence length="242" mass="28309">MNNNVKPPVESQTDLISSEVLNKLQKDNSNLFDFACKILYSDDPKWLEIIIKLFGNFHSSINKVIENYITIIKTNCGLSQLEEVIKILNNSIVNELNIYTDDIGKCFKLHANEIKKSDEKWLHVKLLLVYSNVIMHMISFLEKKNNLYFYNLVNKEFPGNRIWYLVKEQLSDNRMDESEEGIKKYTTITEPNYSHQISQQLNVDIVEMLENSLNEIKINLNDIKKCVDLNVNQINSEKQKNM</sequence>
<dbReference type="EMBL" id="LC738878">
    <property type="protein sequence ID" value="BDT62844.1"/>
    <property type="molecule type" value="Genomic_DNA"/>
</dbReference>
<reference evidence="1" key="1">
    <citation type="submission" date="2022-10" db="EMBL/GenBank/DDBJ databases">
        <title>Genome sequences of endogenous nimaviruses in decapod crustaceans.</title>
        <authorList>
            <person name="Kawato S."/>
            <person name="Nozaki R."/>
            <person name="Kondo H."/>
            <person name="Hirono I."/>
        </authorList>
    </citation>
    <scope>NUCLEOTIDE SEQUENCE</scope>
    <source>
        <strain evidence="1">Tokushima2020</strain>
    </source>
</reference>
<proteinExistence type="predicted"/>
<protein>
    <submittedName>
        <fullName evidence="1">Uncharacterized protein</fullName>
    </submittedName>
</protein>
<accession>A0A9C7CFI3</accession>
<evidence type="ECO:0000313" key="1">
    <source>
        <dbReference type="EMBL" id="BDT62844.1"/>
    </source>
</evidence>
<name>A0A9C7CFI3_9VIRU</name>
<organism evidence="1">
    <name type="scientific">Metapenaeus joyneri majanivirus</name>
    <dbReference type="NCBI Taxonomy" id="2984280"/>
    <lineage>
        <taxon>Viruses</taxon>
        <taxon>Viruses incertae sedis</taxon>
        <taxon>Naldaviricetes</taxon>
        <taxon>Nimaviridae</taxon>
    </lineage>
</organism>